<dbReference type="EMBL" id="KV425905">
    <property type="protein sequence ID" value="KZV99910.1"/>
    <property type="molecule type" value="Genomic_DNA"/>
</dbReference>
<dbReference type="FunFam" id="3.40.50.300:FF:001985">
    <property type="entry name" value="Chromosome 9, whole genome shotgun sequence"/>
    <property type="match status" value="1"/>
</dbReference>
<dbReference type="GO" id="GO:0016887">
    <property type="term" value="F:ATP hydrolysis activity"/>
    <property type="evidence" value="ECO:0007669"/>
    <property type="project" value="InterPro"/>
</dbReference>
<evidence type="ECO:0000256" key="4">
    <source>
        <dbReference type="SAM" id="MobiDB-lite"/>
    </source>
</evidence>
<dbReference type="STRING" id="1314781.A0A165MXM1"/>
<dbReference type="InterPro" id="IPR003959">
    <property type="entry name" value="ATPase_AAA_core"/>
</dbReference>
<feature type="compositionally biased region" description="Basic and acidic residues" evidence="4">
    <location>
        <begin position="115"/>
        <end position="133"/>
    </location>
</feature>
<reference evidence="6 7" key="1">
    <citation type="journal article" date="2016" name="Mol. Biol. Evol.">
        <title>Comparative Genomics of Early-Diverging Mushroom-Forming Fungi Provides Insights into the Origins of Lignocellulose Decay Capabilities.</title>
        <authorList>
            <person name="Nagy L.G."/>
            <person name="Riley R."/>
            <person name="Tritt A."/>
            <person name="Adam C."/>
            <person name="Daum C."/>
            <person name="Floudas D."/>
            <person name="Sun H."/>
            <person name="Yadav J.S."/>
            <person name="Pangilinan J."/>
            <person name="Larsson K.H."/>
            <person name="Matsuura K."/>
            <person name="Barry K."/>
            <person name="Labutti K."/>
            <person name="Kuo R."/>
            <person name="Ohm R.A."/>
            <person name="Bhattacharya S.S."/>
            <person name="Shirouzu T."/>
            <person name="Yoshinaga Y."/>
            <person name="Martin F.M."/>
            <person name="Grigoriev I.V."/>
            <person name="Hibbett D.S."/>
        </authorList>
    </citation>
    <scope>NUCLEOTIDE SEQUENCE [LARGE SCALE GENOMIC DNA]</scope>
    <source>
        <strain evidence="6 7">HHB12029</strain>
    </source>
</reference>
<dbReference type="AlphaFoldDB" id="A0A165MXM1"/>
<organism evidence="6 7">
    <name type="scientific">Exidia glandulosa HHB12029</name>
    <dbReference type="NCBI Taxonomy" id="1314781"/>
    <lineage>
        <taxon>Eukaryota</taxon>
        <taxon>Fungi</taxon>
        <taxon>Dikarya</taxon>
        <taxon>Basidiomycota</taxon>
        <taxon>Agaricomycotina</taxon>
        <taxon>Agaricomycetes</taxon>
        <taxon>Auriculariales</taxon>
        <taxon>Exidiaceae</taxon>
        <taxon>Exidia</taxon>
    </lineage>
</organism>
<dbReference type="InParanoid" id="A0A165MXM1"/>
<dbReference type="OrthoDB" id="27435at2759"/>
<dbReference type="Pfam" id="PF00004">
    <property type="entry name" value="AAA"/>
    <property type="match status" value="2"/>
</dbReference>
<dbReference type="CDD" id="cd19503">
    <property type="entry name" value="RecA-like_CDC48_NLV2_r1-like"/>
    <property type="match status" value="1"/>
</dbReference>
<proteinExistence type="predicted"/>
<dbReference type="FunCoup" id="A0A165MXM1">
    <property type="interactions" value="480"/>
</dbReference>
<accession>A0A165MXM1</accession>
<evidence type="ECO:0000259" key="5">
    <source>
        <dbReference type="SMART" id="SM00382"/>
    </source>
</evidence>
<protein>
    <submittedName>
        <fullName evidence="6">AAA-domain-containing protein</fullName>
    </submittedName>
</protein>
<feature type="domain" description="AAA+ ATPase" evidence="5">
    <location>
        <begin position="267"/>
        <end position="409"/>
    </location>
</feature>
<gene>
    <name evidence="6" type="ORF">EXIGLDRAFT_762205</name>
</gene>
<dbReference type="Gene3D" id="1.10.8.60">
    <property type="match status" value="2"/>
</dbReference>
<evidence type="ECO:0000313" key="6">
    <source>
        <dbReference type="EMBL" id="KZV99910.1"/>
    </source>
</evidence>
<keyword evidence="3" id="KW-0067">ATP-binding</keyword>
<evidence type="ECO:0000256" key="3">
    <source>
        <dbReference type="ARBA" id="ARBA00022840"/>
    </source>
</evidence>
<dbReference type="Gene3D" id="3.40.50.300">
    <property type="entry name" value="P-loop containing nucleotide triphosphate hydrolases"/>
    <property type="match status" value="2"/>
</dbReference>
<name>A0A165MXM1_EXIGL</name>
<dbReference type="GO" id="GO:0005737">
    <property type="term" value="C:cytoplasm"/>
    <property type="evidence" value="ECO:0007669"/>
    <property type="project" value="TreeGrafter"/>
</dbReference>
<sequence length="765" mass="82365">MSNTKPHPKPLLARKSDLEDGPRVARRVLVHADVLKSMRVFAGDVLKLTTTKPGDTSFALGTAWPSLELEPDCLQLSSSLMRTLDLQGHAQAQVVITSGSTWATNAKAAASVSLREVDPPPRPKDDKKKDKDKGRDWLALQLRETLVDLKYITPTQAVVVQHGGVERTFVVHTASSSTSAPDVDVASLASKMDALSVSARKDVWTVSWDTLVHIVDLKPPPTPLPPAPDSDAYTSVGGLDAQIRAVRDLIDIPLLHPERFLAFNLPPPRGVLLFGPPGTGKTHLARAIAKSAGAGVLVVNGPELVGMYHGQTEERLRGVFEEARRKGRCVVVLDEVDALCPRRDGGDGGEAERRAVATLLTLMDGMDQDQDGAGARVVVVATTNRPNAIDPALRRPGRFDREIEIGVPDAPARLQILQVLLSKTPHTLSLSYLTSLSLTLHGFVGADLASLIRSAGTLAIQRSSPTLDTPDIALALPSIRPSALREVEIQSQRSGSWSWDDVGGMQSVRRALEQAVVWPLRHRAAFERLGVRGGARGVLMYGPPGCSKTLVARALAAEGGVNFIAVRGAELLNKYVGESERAVRDVFRKARAASPCVIFFDELDALGTARDDERAKAHVGVLTTLLNEMDGIGSAVGVTVVAATNRPQVIDPALLRPGRLDRVLFVGPPDASARVEILKVHTRTLTVDRALDLNLLASMTEGCSGAEIAAMCQDAAMRAMARDIDTPFIAQEDFVDAARGVRRAVTRKMLDEYEEWQRTSGMPAV</sequence>
<feature type="domain" description="AAA+ ATPase" evidence="5">
    <location>
        <begin position="534"/>
        <end position="670"/>
    </location>
</feature>
<dbReference type="InterPro" id="IPR003593">
    <property type="entry name" value="AAA+_ATPase"/>
</dbReference>
<feature type="region of interest" description="Disordered" evidence="4">
    <location>
        <begin position="109"/>
        <end position="133"/>
    </location>
</feature>
<dbReference type="InterPro" id="IPR027417">
    <property type="entry name" value="P-loop_NTPase"/>
</dbReference>
<dbReference type="InterPro" id="IPR041569">
    <property type="entry name" value="AAA_lid_3"/>
</dbReference>
<evidence type="ECO:0000256" key="1">
    <source>
        <dbReference type="ARBA" id="ARBA00022737"/>
    </source>
</evidence>
<dbReference type="InterPro" id="IPR003960">
    <property type="entry name" value="ATPase_AAA_CS"/>
</dbReference>
<dbReference type="PANTHER" id="PTHR23077">
    <property type="entry name" value="AAA-FAMILY ATPASE"/>
    <property type="match status" value="1"/>
</dbReference>
<keyword evidence="7" id="KW-1185">Reference proteome</keyword>
<dbReference type="PROSITE" id="PS00674">
    <property type="entry name" value="AAA"/>
    <property type="match status" value="2"/>
</dbReference>
<dbReference type="SMART" id="SM00382">
    <property type="entry name" value="AAA"/>
    <property type="match status" value="2"/>
</dbReference>
<evidence type="ECO:0000313" key="7">
    <source>
        <dbReference type="Proteomes" id="UP000077266"/>
    </source>
</evidence>
<evidence type="ECO:0000256" key="2">
    <source>
        <dbReference type="ARBA" id="ARBA00022741"/>
    </source>
</evidence>
<dbReference type="GO" id="GO:0005524">
    <property type="term" value="F:ATP binding"/>
    <property type="evidence" value="ECO:0007669"/>
    <property type="project" value="UniProtKB-KW"/>
</dbReference>
<dbReference type="InterPro" id="IPR050168">
    <property type="entry name" value="AAA_ATPase_domain"/>
</dbReference>
<dbReference type="SUPFAM" id="SSF52540">
    <property type="entry name" value="P-loop containing nucleoside triphosphate hydrolases"/>
    <property type="match status" value="2"/>
</dbReference>
<keyword evidence="2" id="KW-0547">Nucleotide-binding</keyword>
<dbReference type="PANTHER" id="PTHR23077:SF27">
    <property type="entry name" value="ATPASE FAMILY GENE 2 PROTEIN HOMOLOG A"/>
    <property type="match status" value="1"/>
</dbReference>
<dbReference type="FunFam" id="3.40.50.300:FF:000018">
    <property type="entry name" value="Cell division control 48"/>
    <property type="match status" value="1"/>
</dbReference>
<dbReference type="Proteomes" id="UP000077266">
    <property type="component" value="Unassembled WGS sequence"/>
</dbReference>
<keyword evidence="1" id="KW-0677">Repeat</keyword>
<dbReference type="Pfam" id="PF17862">
    <property type="entry name" value="AAA_lid_3"/>
    <property type="match status" value="2"/>
</dbReference>